<dbReference type="RefSeq" id="WP_077718593.1">
    <property type="nucleotide sequence ID" value="NZ_CP019699.1"/>
</dbReference>
<proteinExistence type="inferred from homology"/>
<dbReference type="InterPro" id="IPR015421">
    <property type="entry name" value="PyrdxlP-dep_Trfase_major"/>
</dbReference>
<gene>
    <name evidence="10" type="ORF">B0W44_02310</name>
</gene>
<dbReference type="Proteomes" id="UP000188603">
    <property type="component" value="Chromosome"/>
</dbReference>
<evidence type="ECO:0000256" key="7">
    <source>
        <dbReference type="ARBA" id="ARBA00052699"/>
    </source>
</evidence>
<dbReference type="InterPro" id="IPR054542">
    <property type="entry name" value="Cys_met_metab_PP"/>
</dbReference>
<dbReference type="GO" id="GO:0019346">
    <property type="term" value="P:transsulfuration"/>
    <property type="evidence" value="ECO:0007669"/>
    <property type="project" value="InterPro"/>
</dbReference>
<protein>
    <recommendedName>
        <fullName evidence="4">homocysteine desulfhydrase</fullName>
        <ecNumber evidence="4">4.4.1.2</ecNumber>
    </recommendedName>
    <alternativeName>
        <fullName evidence="5">Homocysteine desulfhydrase</fullName>
    </alternativeName>
</protein>
<evidence type="ECO:0000256" key="2">
    <source>
        <dbReference type="ARBA" id="ARBA00009077"/>
    </source>
</evidence>
<name>A0A1U9K423_9BACL</name>
<comment type="catalytic activity">
    <reaction evidence="7">
        <text>L-methionine + H2O = methanethiol + 2-oxobutanoate + NH4(+)</text>
        <dbReference type="Rhea" id="RHEA:23800"/>
        <dbReference type="ChEBI" id="CHEBI:15377"/>
        <dbReference type="ChEBI" id="CHEBI:16007"/>
        <dbReference type="ChEBI" id="CHEBI:16763"/>
        <dbReference type="ChEBI" id="CHEBI:28938"/>
        <dbReference type="ChEBI" id="CHEBI:57844"/>
        <dbReference type="EC" id="4.4.1.11"/>
    </reaction>
    <physiologicalReaction direction="left-to-right" evidence="7">
        <dbReference type="Rhea" id="RHEA:23801"/>
    </physiologicalReaction>
</comment>
<dbReference type="GO" id="GO:0030170">
    <property type="term" value="F:pyridoxal phosphate binding"/>
    <property type="evidence" value="ECO:0007669"/>
    <property type="project" value="InterPro"/>
</dbReference>
<dbReference type="CDD" id="cd00614">
    <property type="entry name" value="CGS_like"/>
    <property type="match status" value="1"/>
</dbReference>
<comment type="catalytic activity">
    <reaction evidence="6">
        <text>L-homocysteine + H2O = 2-oxobutanoate + hydrogen sulfide + NH4(+) + H(+)</text>
        <dbReference type="Rhea" id="RHEA:14501"/>
        <dbReference type="ChEBI" id="CHEBI:15377"/>
        <dbReference type="ChEBI" id="CHEBI:15378"/>
        <dbReference type="ChEBI" id="CHEBI:16763"/>
        <dbReference type="ChEBI" id="CHEBI:28938"/>
        <dbReference type="ChEBI" id="CHEBI:29919"/>
        <dbReference type="ChEBI" id="CHEBI:58199"/>
        <dbReference type="EC" id="4.4.1.2"/>
    </reaction>
    <physiologicalReaction direction="left-to-right" evidence="6">
        <dbReference type="Rhea" id="RHEA:14502"/>
    </physiologicalReaction>
</comment>
<evidence type="ECO:0000256" key="3">
    <source>
        <dbReference type="ARBA" id="ARBA00022898"/>
    </source>
</evidence>
<dbReference type="InterPro" id="IPR015422">
    <property type="entry name" value="PyrdxlP-dep_Trfase_small"/>
</dbReference>
<feature type="modified residue" description="N6-(pyridoxal phosphate)lysine" evidence="8">
    <location>
        <position position="203"/>
    </location>
</feature>
<evidence type="ECO:0000256" key="8">
    <source>
        <dbReference type="PIRSR" id="PIRSR001434-2"/>
    </source>
</evidence>
<dbReference type="Pfam" id="PF01053">
    <property type="entry name" value="Cys_Met_Meta_PP"/>
    <property type="match status" value="1"/>
</dbReference>
<evidence type="ECO:0000256" key="9">
    <source>
        <dbReference type="RuleBase" id="RU362118"/>
    </source>
</evidence>
<dbReference type="GO" id="GO:0047982">
    <property type="term" value="F:homocysteine desulfhydrase activity"/>
    <property type="evidence" value="ECO:0007669"/>
    <property type="project" value="UniProtKB-EC"/>
</dbReference>
<dbReference type="OrthoDB" id="9803887at2"/>
<keyword evidence="3 8" id="KW-0663">Pyridoxal phosphate</keyword>
<keyword evidence="11" id="KW-1185">Reference proteome</keyword>
<dbReference type="Gene3D" id="3.90.1150.10">
    <property type="entry name" value="Aspartate Aminotransferase, domain 1"/>
    <property type="match status" value="1"/>
</dbReference>
<evidence type="ECO:0000256" key="6">
    <source>
        <dbReference type="ARBA" id="ARBA00048780"/>
    </source>
</evidence>
<dbReference type="KEGG" id="ntr:B0W44_02310"/>
<dbReference type="EC" id="4.4.1.2" evidence="4"/>
<dbReference type="PANTHER" id="PTHR11808">
    <property type="entry name" value="TRANS-SULFURATION ENZYME FAMILY MEMBER"/>
    <property type="match status" value="1"/>
</dbReference>
<evidence type="ECO:0000313" key="10">
    <source>
        <dbReference type="EMBL" id="AQS54774.1"/>
    </source>
</evidence>
<dbReference type="InterPro" id="IPR015424">
    <property type="entry name" value="PyrdxlP-dep_Trfase"/>
</dbReference>
<comment type="similarity">
    <text evidence="2 9">Belongs to the trans-sulfuration enzymes family.</text>
</comment>
<evidence type="ECO:0000313" key="11">
    <source>
        <dbReference type="Proteomes" id="UP000188603"/>
    </source>
</evidence>
<dbReference type="AlphaFoldDB" id="A0A1U9K423"/>
<reference evidence="10 11" key="1">
    <citation type="journal article" date="2015" name="Int. J. Syst. Evol. Microbiol.">
        <title>Novibacillus thermophilus gen. nov., sp. nov., a Gram-staining-negative and moderately thermophilic member of the family Thermoactinomycetaceae.</title>
        <authorList>
            <person name="Yang G."/>
            <person name="Chen J."/>
            <person name="Zhou S."/>
        </authorList>
    </citation>
    <scope>NUCLEOTIDE SEQUENCE [LARGE SCALE GENOMIC DNA]</scope>
    <source>
        <strain evidence="10 11">SG-1</strain>
    </source>
</reference>
<evidence type="ECO:0000256" key="5">
    <source>
        <dbReference type="ARBA" id="ARBA00047199"/>
    </source>
</evidence>
<evidence type="ECO:0000256" key="1">
    <source>
        <dbReference type="ARBA" id="ARBA00001933"/>
    </source>
</evidence>
<dbReference type="FunFam" id="3.40.640.10:FF:000046">
    <property type="entry name" value="Cystathionine gamma-lyase"/>
    <property type="match status" value="1"/>
</dbReference>
<dbReference type="GO" id="GO:0018826">
    <property type="term" value="F:methionine gamma-lyase activity"/>
    <property type="evidence" value="ECO:0007669"/>
    <property type="project" value="UniProtKB-EC"/>
</dbReference>
<dbReference type="PIRSF" id="PIRSF001434">
    <property type="entry name" value="CGS"/>
    <property type="match status" value="1"/>
</dbReference>
<dbReference type="EMBL" id="CP019699">
    <property type="protein sequence ID" value="AQS54774.1"/>
    <property type="molecule type" value="Genomic_DNA"/>
</dbReference>
<dbReference type="GO" id="GO:0005737">
    <property type="term" value="C:cytoplasm"/>
    <property type="evidence" value="ECO:0007669"/>
    <property type="project" value="TreeGrafter"/>
</dbReference>
<dbReference type="InterPro" id="IPR000277">
    <property type="entry name" value="Cys/Met-Metab_PyrdxlP-dep_enz"/>
</dbReference>
<accession>A0A1U9K423</accession>
<organism evidence="10 11">
    <name type="scientific">Novibacillus thermophilus</name>
    <dbReference type="NCBI Taxonomy" id="1471761"/>
    <lineage>
        <taxon>Bacteria</taxon>
        <taxon>Bacillati</taxon>
        <taxon>Bacillota</taxon>
        <taxon>Bacilli</taxon>
        <taxon>Bacillales</taxon>
        <taxon>Thermoactinomycetaceae</taxon>
        <taxon>Novibacillus</taxon>
    </lineage>
</organism>
<dbReference type="PANTHER" id="PTHR11808:SF89">
    <property type="entry name" value="METHIONINE GAMMA-LYASE"/>
    <property type="match status" value="1"/>
</dbReference>
<dbReference type="PROSITE" id="PS00868">
    <property type="entry name" value="CYS_MET_METAB_PP"/>
    <property type="match status" value="1"/>
</dbReference>
<dbReference type="SUPFAM" id="SSF53383">
    <property type="entry name" value="PLP-dependent transferases"/>
    <property type="match status" value="1"/>
</dbReference>
<dbReference type="STRING" id="1471761.B0W44_02310"/>
<sequence>MKFDTQTVHFQQEISASVRSKASPVYQTSAFVFKDLEEMEAAFQKTDHFYYTRVNNPNTQDLGQGVARLEGAPKGVATSSGLSAILAGVLSVAKGGDHIVASEDVYGGTYTLLSRELTAFGIDVSFVPFADLEQVKRAIRPNTVLLYSESITNPLLRVEQIEHIVQLAQSHQLKTMIDNTFATPYFIRPYEMGVDLVVHSATKFIGGHSDVTAGVLVGNEDVMASAKEKVVNFGSSLSPFEAWLACRGLKTLSVRMERQAKNAATLAEHLKRHPSVKRVYYPKGVSAKGNGAIVSMELADACDVASFFKSLSWIKIVPTLAGVDTSVSYPAGTSHRTLSADMRDRLGITSNLVRISVGIEDAEDIISAFDNALDAASAAES</sequence>
<comment type="cofactor">
    <cofactor evidence="1 9">
        <name>pyridoxal 5'-phosphate</name>
        <dbReference type="ChEBI" id="CHEBI:597326"/>
    </cofactor>
</comment>
<dbReference type="Gene3D" id="3.40.640.10">
    <property type="entry name" value="Type I PLP-dependent aspartate aminotransferase-like (Major domain)"/>
    <property type="match status" value="1"/>
</dbReference>
<evidence type="ECO:0000256" key="4">
    <source>
        <dbReference type="ARBA" id="ARBA00047175"/>
    </source>
</evidence>